<dbReference type="AlphaFoldDB" id="A0A1I6INM1"/>
<evidence type="ECO:0000256" key="1">
    <source>
        <dbReference type="SAM" id="MobiDB-lite"/>
    </source>
</evidence>
<name>A0A1I6INM1_9MICO</name>
<sequence length="185" mass="18259">MKKIVYAVLATLTGLVLLFSYRTSLDAVAPTAGGSIAPKTTTGTSGGSSTSAPSASGTGTSASGSSGSSGSSSASGSSTAGTSPGGSRTTSGLKDGTFTGQAVDTRYGAVQVAITVSGGQITDVSVPQYPNTERRDEEINAQAIPILISETKSAQNAQIDMVSGATFTSDGYTQSLQSAIDQAKA</sequence>
<accession>A0A1I6INM1</accession>
<protein>
    <submittedName>
        <fullName evidence="3">FMN-binding domain-containing protein</fullName>
    </submittedName>
</protein>
<dbReference type="Pfam" id="PF04205">
    <property type="entry name" value="FMN_bind"/>
    <property type="match status" value="1"/>
</dbReference>
<dbReference type="RefSeq" id="WP_091740652.1">
    <property type="nucleotide sequence ID" value="NZ_FOYR01000003.1"/>
</dbReference>
<dbReference type="GO" id="GO:0016020">
    <property type="term" value="C:membrane"/>
    <property type="evidence" value="ECO:0007669"/>
    <property type="project" value="InterPro"/>
</dbReference>
<dbReference type="GO" id="GO:0010181">
    <property type="term" value="F:FMN binding"/>
    <property type="evidence" value="ECO:0007669"/>
    <property type="project" value="InterPro"/>
</dbReference>
<evidence type="ECO:0000259" key="2">
    <source>
        <dbReference type="SMART" id="SM00900"/>
    </source>
</evidence>
<gene>
    <name evidence="3" type="ORF">SAMN04488591_2874</name>
</gene>
<feature type="region of interest" description="Disordered" evidence="1">
    <location>
        <begin position="30"/>
        <end position="97"/>
    </location>
</feature>
<feature type="domain" description="FMN-binding" evidence="2">
    <location>
        <begin position="106"/>
        <end position="183"/>
    </location>
</feature>
<evidence type="ECO:0000313" key="4">
    <source>
        <dbReference type="Proteomes" id="UP000198877"/>
    </source>
</evidence>
<dbReference type="Gene3D" id="3.90.1010.20">
    <property type="match status" value="1"/>
</dbReference>
<feature type="compositionally biased region" description="Low complexity" evidence="1">
    <location>
        <begin position="40"/>
        <end position="92"/>
    </location>
</feature>
<dbReference type="SMART" id="SM00900">
    <property type="entry name" value="FMN_bind"/>
    <property type="match status" value="1"/>
</dbReference>
<dbReference type="EMBL" id="FOYR01000003">
    <property type="protein sequence ID" value="SFR68332.1"/>
    <property type="molecule type" value="Genomic_DNA"/>
</dbReference>
<proteinExistence type="predicted"/>
<evidence type="ECO:0000313" key="3">
    <source>
        <dbReference type="EMBL" id="SFR68332.1"/>
    </source>
</evidence>
<dbReference type="InterPro" id="IPR007329">
    <property type="entry name" value="FMN-bd"/>
</dbReference>
<organism evidence="3 4">
    <name type="scientific">Microbacterium azadirachtae</name>
    <dbReference type="NCBI Taxonomy" id="582680"/>
    <lineage>
        <taxon>Bacteria</taxon>
        <taxon>Bacillati</taxon>
        <taxon>Actinomycetota</taxon>
        <taxon>Actinomycetes</taxon>
        <taxon>Micrococcales</taxon>
        <taxon>Microbacteriaceae</taxon>
        <taxon>Microbacterium</taxon>
    </lineage>
</organism>
<reference evidence="4" key="1">
    <citation type="submission" date="2016-10" db="EMBL/GenBank/DDBJ databases">
        <authorList>
            <person name="Varghese N."/>
            <person name="Submissions S."/>
        </authorList>
    </citation>
    <scope>NUCLEOTIDE SEQUENCE [LARGE SCALE GENOMIC DNA]</scope>
    <source>
        <strain evidence="4">CL127</strain>
    </source>
</reference>
<dbReference type="Proteomes" id="UP000198877">
    <property type="component" value="Unassembled WGS sequence"/>
</dbReference>